<evidence type="ECO:0000313" key="8">
    <source>
        <dbReference type="Proteomes" id="UP000314982"/>
    </source>
</evidence>
<dbReference type="Gene3D" id="3.40.50.410">
    <property type="entry name" value="von Willebrand factor, type A domain"/>
    <property type="match status" value="1"/>
</dbReference>
<feature type="domain" description="VWFA" evidence="6">
    <location>
        <begin position="2"/>
        <end position="72"/>
    </location>
</feature>
<keyword evidence="8" id="KW-1185">Reference proteome</keyword>
<sequence>MRVSFIVFSSSAKVMLPLTGDRYKIQEGLERLREVKPAGETYMHEGIKEANLQIKAQATKSSSIIVALTDGKLEVYVHELTVEAVSLISSKLNYSCLQVEGMVFYTQTMPSLTLKSVLNGEFPLKTKKTRRLIRLNLGPRIPVLMSNAESYLSVQS</sequence>
<dbReference type="GO" id="GO:0004888">
    <property type="term" value="F:transmembrane signaling receptor activity"/>
    <property type="evidence" value="ECO:0007669"/>
    <property type="project" value="TreeGrafter"/>
</dbReference>
<reference evidence="7" key="2">
    <citation type="submission" date="2025-08" db="UniProtKB">
        <authorList>
            <consortium name="Ensembl"/>
        </authorList>
    </citation>
    <scope>IDENTIFICATION</scope>
</reference>
<dbReference type="GO" id="GO:0009986">
    <property type="term" value="C:cell surface"/>
    <property type="evidence" value="ECO:0007669"/>
    <property type="project" value="TreeGrafter"/>
</dbReference>
<dbReference type="InterPro" id="IPR002035">
    <property type="entry name" value="VWF_A"/>
</dbReference>
<dbReference type="GeneTree" id="ENSGT00940000156320"/>
<dbReference type="Proteomes" id="UP000314982">
    <property type="component" value="Unassembled WGS sequence"/>
</dbReference>
<dbReference type="STRING" id="62062.ENSHHUP00000010972"/>
<name>A0A4W5K524_9TELE</name>
<dbReference type="PANTHER" id="PTHR16059">
    <property type="entry name" value="ANTHRAX TOXIN RECEPTOR"/>
    <property type="match status" value="1"/>
</dbReference>
<keyword evidence="4" id="KW-1133">Transmembrane helix</keyword>
<dbReference type="SUPFAM" id="SSF53300">
    <property type="entry name" value="vWA-like"/>
    <property type="match status" value="1"/>
</dbReference>
<keyword evidence="5" id="KW-0472">Membrane</keyword>
<comment type="subcellular location">
    <subcellularLocation>
        <location evidence="1">Membrane</location>
        <topology evidence="1">Single-pass membrane protein</topology>
    </subcellularLocation>
</comment>
<proteinExistence type="predicted"/>
<keyword evidence="3" id="KW-0732">Signal</keyword>
<dbReference type="Ensembl" id="ENSHHUT00000011320.1">
    <property type="protein sequence ID" value="ENSHHUP00000010972.1"/>
    <property type="gene ID" value="ENSHHUG00000006720.1"/>
</dbReference>
<protein>
    <recommendedName>
        <fullName evidence="6">VWFA domain-containing protein</fullName>
    </recommendedName>
</protein>
<dbReference type="InterPro" id="IPR036465">
    <property type="entry name" value="vWFA_dom_sf"/>
</dbReference>
<keyword evidence="2" id="KW-0812">Transmembrane</keyword>
<accession>A0A4W5K524</accession>
<reference evidence="8" key="1">
    <citation type="submission" date="2018-06" db="EMBL/GenBank/DDBJ databases">
        <title>Genome assembly of Danube salmon.</title>
        <authorList>
            <person name="Macqueen D.J."/>
            <person name="Gundappa M.K."/>
        </authorList>
    </citation>
    <scope>NUCLEOTIDE SEQUENCE [LARGE SCALE GENOMIC DNA]</scope>
</reference>
<evidence type="ECO:0000256" key="1">
    <source>
        <dbReference type="ARBA" id="ARBA00004167"/>
    </source>
</evidence>
<evidence type="ECO:0000256" key="5">
    <source>
        <dbReference type="ARBA" id="ARBA00023136"/>
    </source>
</evidence>
<evidence type="ECO:0000313" key="7">
    <source>
        <dbReference type="Ensembl" id="ENSHHUP00000010972.1"/>
    </source>
</evidence>
<dbReference type="AlphaFoldDB" id="A0A4W5K524"/>
<dbReference type="Pfam" id="PF13519">
    <property type="entry name" value="VWA_2"/>
    <property type="match status" value="1"/>
</dbReference>
<dbReference type="GO" id="GO:0005886">
    <property type="term" value="C:plasma membrane"/>
    <property type="evidence" value="ECO:0007669"/>
    <property type="project" value="TreeGrafter"/>
</dbReference>
<dbReference type="PANTHER" id="PTHR16059:SF13">
    <property type="entry name" value="ANTHRAX TOXIN RECEPTOR 2"/>
    <property type="match status" value="1"/>
</dbReference>
<evidence type="ECO:0000259" key="6">
    <source>
        <dbReference type="Pfam" id="PF13519"/>
    </source>
</evidence>
<evidence type="ECO:0000256" key="4">
    <source>
        <dbReference type="ARBA" id="ARBA00022989"/>
    </source>
</evidence>
<evidence type="ECO:0000256" key="2">
    <source>
        <dbReference type="ARBA" id="ARBA00022692"/>
    </source>
</evidence>
<organism evidence="7 8">
    <name type="scientific">Hucho hucho</name>
    <name type="common">huchen</name>
    <dbReference type="NCBI Taxonomy" id="62062"/>
    <lineage>
        <taxon>Eukaryota</taxon>
        <taxon>Metazoa</taxon>
        <taxon>Chordata</taxon>
        <taxon>Craniata</taxon>
        <taxon>Vertebrata</taxon>
        <taxon>Euteleostomi</taxon>
        <taxon>Actinopterygii</taxon>
        <taxon>Neopterygii</taxon>
        <taxon>Teleostei</taxon>
        <taxon>Protacanthopterygii</taxon>
        <taxon>Salmoniformes</taxon>
        <taxon>Salmonidae</taxon>
        <taxon>Salmoninae</taxon>
        <taxon>Hucho</taxon>
    </lineage>
</organism>
<reference evidence="7" key="3">
    <citation type="submission" date="2025-09" db="UniProtKB">
        <authorList>
            <consortium name="Ensembl"/>
        </authorList>
    </citation>
    <scope>IDENTIFICATION</scope>
</reference>
<evidence type="ECO:0000256" key="3">
    <source>
        <dbReference type="ARBA" id="ARBA00022729"/>
    </source>
</evidence>